<dbReference type="InterPro" id="IPR004367">
    <property type="entry name" value="Cyclin_C-dom"/>
</dbReference>
<name>A0A8D8B501_CULPI</name>
<accession>A0A8D8B501</accession>
<sequence length="311" mass="35969">MERYSNYISTQTEYSEDIIYILQDAELCRLTMRYTSPQLRYREVMVNFIRSVGEYEQLRRTTIHLAVYMLDAFMDNHNISDNRLNLVALTCVLLAAKIEENEPSVPSLSKLNELVQNQYPIADFTVLEVLLLKFFNWNLIIPTTATFVEFWLLYIVDSSDFGGTLSEFQFHQRRTRAIELALEFLDITLTDIKMTNVRPSLLSAACVACARSCVPVLAVWNETMHEMTGFPWEEIESLTRELMDWRAMLITKETASRKRRPLDSGFMSDFDESFEEDEDGSDGVLSIDCDSDDSDDDGETASYSKVKRTKY</sequence>
<dbReference type="Pfam" id="PF02984">
    <property type="entry name" value="Cyclin_C"/>
    <property type="match status" value="1"/>
</dbReference>
<feature type="domain" description="Cyclin-like" evidence="6">
    <location>
        <begin position="150"/>
        <end position="244"/>
    </location>
</feature>
<evidence type="ECO:0000256" key="2">
    <source>
        <dbReference type="ARBA" id="ARBA00023127"/>
    </source>
</evidence>
<dbReference type="FunFam" id="1.10.472.10:FF:000010">
    <property type="entry name" value="G1/S-specific cyclin Cln1"/>
    <property type="match status" value="1"/>
</dbReference>
<evidence type="ECO:0000256" key="5">
    <source>
        <dbReference type="SAM" id="MobiDB-lite"/>
    </source>
</evidence>
<dbReference type="GO" id="GO:0051301">
    <property type="term" value="P:cell division"/>
    <property type="evidence" value="ECO:0007669"/>
    <property type="project" value="UniProtKB-KW"/>
</dbReference>
<dbReference type="InterPro" id="IPR036915">
    <property type="entry name" value="Cyclin-like_sf"/>
</dbReference>
<evidence type="ECO:0000313" key="8">
    <source>
        <dbReference type="EMBL" id="CAG6468230.1"/>
    </source>
</evidence>
<dbReference type="InterPro" id="IPR006671">
    <property type="entry name" value="Cyclin_N"/>
</dbReference>
<dbReference type="AlphaFoldDB" id="A0A8D8B501"/>
<evidence type="ECO:0000256" key="3">
    <source>
        <dbReference type="ARBA" id="ARBA00023306"/>
    </source>
</evidence>
<evidence type="ECO:0000259" key="6">
    <source>
        <dbReference type="SMART" id="SM00385"/>
    </source>
</evidence>
<dbReference type="EMBL" id="HBUE01319223">
    <property type="protein sequence ID" value="CAG6587102.1"/>
    <property type="molecule type" value="Transcribed_RNA"/>
</dbReference>
<dbReference type="CDD" id="cd20529">
    <property type="entry name" value="CYCLIN_CCNJ-like_rpt2"/>
    <property type="match status" value="1"/>
</dbReference>
<keyword evidence="2 4" id="KW-0195">Cyclin</keyword>
<dbReference type="InterPro" id="IPR013763">
    <property type="entry name" value="Cyclin-like_dom"/>
</dbReference>
<dbReference type="Pfam" id="PF00134">
    <property type="entry name" value="Cyclin_N"/>
    <property type="match status" value="1"/>
</dbReference>
<dbReference type="SMART" id="SM01332">
    <property type="entry name" value="Cyclin_C"/>
    <property type="match status" value="1"/>
</dbReference>
<dbReference type="EMBL" id="HBUE01060126">
    <property type="protein sequence ID" value="CAG6468231.1"/>
    <property type="molecule type" value="Transcribed_RNA"/>
</dbReference>
<dbReference type="EMBL" id="HBUE01212732">
    <property type="protein sequence ID" value="CAG6535135.1"/>
    <property type="molecule type" value="Transcribed_RNA"/>
</dbReference>
<dbReference type="SMART" id="SM00385">
    <property type="entry name" value="CYCLIN"/>
    <property type="match status" value="2"/>
</dbReference>
<organism evidence="8">
    <name type="scientific">Culex pipiens</name>
    <name type="common">House mosquito</name>
    <dbReference type="NCBI Taxonomy" id="7175"/>
    <lineage>
        <taxon>Eukaryota</taxon>
        <taxon>Metazoa</taxon>
        <taxon>Ecdysozoa</taxon>
        <taxon>Arthropoda</taxon>
        <taxon>Hexapoda</taxon>
        <taxon>Insecta</taxon>
        <taxon>Pterygota</taxon>
        <taxon>Neoptera</taxon>
        <taxon>Endopterygota</taxon>
        <taxon>Diptera</taxon>
        <taxon>Nematocera</taxon>
        <taxon>Culicoidea</taxon>
        <taxon>Culicidae</taxon>
        <taxon>Culicinae</taxon>
        <taxon>Culicini</taxon>
        <taxon>Culex</taxon>
        <taxon>Culex</taxon>
    </lineage>
</organism>
<comment type="similarity">
    <text evidence="4">Belongs to the cyclin family.</text>
</comment>
<feature type="compositionally biased region" description="Acidic residues" evidence="5">
    <location>
        <begin position="289"/>
        <end position="299"/>
    </location>
</feature>
<dbReference type="CDD" id="cd20528">
    <property type="entry name" value="CYCLIN_CCNJ-like_rpt1"/>
    <property type="match status" value="1"/>
</dbReference>
<dbReference type="GO" id="GO:0051726">
    <property type="term" value="P:regulation of cell cycle"/>
    <property type="evidence" value="ECO:0007669"/>
    <property type="project" value="UniProtKB-ARBA"/>
</dbReference>
<reference evidence="8" key="1">
    <citation type="submission" date="2021-05" db="EMBL/GenBank/DDBJ databases">
        <authorList>
            <person name="Alioto T."/>
            <person name="Alioto T."/>
            <person name="Gomez Garrido J."/>
        </authorList>
    </citation>
    <scope>NUCLEOTIDE SEQUENCE</scope>
</reference>
<evidence type="ECO:0000256" key="4">
    <source>
        <dbReference type="RuleBase" id="RU000383"/>
    </source>
</evidence>
<dbReference type="SUPFAM" id="SSF47954">
    <property type="entry name" value="Cyclin-like"/>
    <property type="match status" value="2"/>
</dbReference>
<feature type="domain" description="Cyclin-like" evidence="6">
    <location>
        <begin position="47"/>
        <end position="133"/>
    </location>
</feature>
<dbReference type="EMBL" id="HBUE01060125">
    <property type="protein sequence ID" value="CAG6468230.1"/>
    <property type="molecule type" value="Transcribed_RNA"/>
</dbReference>
<dbReference type="GO" id="GO:0019887">
    <property type="term" value="F:protein kinase regulator activity"/>
    <property type="evidence" value="ECO:0007669"/>
    <property type="project" value="UniProtKB-ARBA"/>
</dbReference>
<evidence type="ECO:0000256" key="1">
    <source>
        <dbReference type="ARBA" id="ARBA00022618"/>
    </source>
</evidence>
<feature type="compositionally biased region" description="Acidic residues" evidence="5">
    <location>
        <begin position="269"/>
        <end position="281"/>
    </location>
</feature>
<dbReference type="Gene3D" id="1.10.472.10">
    <property type="entry name" value="Cyclin-like"/>
    <property type="match status" value="2"/>
</dbReference>
<keyword evidence="3" id="KW-0131">Cell cycle</keyword>
<protein>
    <submittedName>
        <fullName evidence="8">Cyclin-J</fullName>
    </submittedName>
</protein>
<evidence type="ECO:0000259" key="7">
    <source>
        <dbReference type="SMART" id="SM01332"/>
    </source>
</evidence>
<feature type="domain" description="Cyclin C-terminal" evidence="7">
    <location>
        <begin position="142"/>
        <end position="273"/>
    </location>
</feature>
<feature type="region of interest" description="Disordered" evidence="5">
    <location>
        <begin position="265"/>
        <end position="311"/>
    </location>
</feature>
<keyword evidence="1" id="KW-0132">Cell division</keyword>
<dbReference type="InterPro" id="IPR039361">
    <property type="entry name" value="Cyclin"/>
</dbReference>
<dbReference type="PANTHER" id="PTHR10177">
    <property type="entry name" value="CYCLINS"/>
    <property type="match status" value="1"/>
</dbReference>
<proteinExistence type="inferred from homology"/>